<dbReference type="PROSITE" id="PS50893">
    <property type="entry name" value="ABC_TRANSPORTER_2"/>
    <property type="match status" value="1"/>
</dbReference>
<keyword evidence="4" id="KW-1003">Cell membrane</keyword>
<accession>A0A7W7RMZ4</accession>
<comment type="caution">
    <text evidence="10">The sequence shown here is derived from an EMBL/GenBank/DDBJ whole genome shotgun (WGS) entry which is preliminary data.</text>
</comment>
<dbReference type="GO" id="GO:0005886">
    <property type="term" value="C:plasma membrane"/>
    <property type="evidence" value="ECO:0007669"/>
    <property type="project" value="UniProtKB-SubCell"/>
</dbReference>
<dbReference type="PANTHER" id="PTHR43297:SF2">
    <property type="entry name" value="DIPEPTIDE TRANSPORT ATP-BINDING PROTEIN DPPD"/>
    <property type="match status" value="1"/>
</dbReference>
<keyword evidence="3" id="KW-0813">Transport</keyword>
<evidence type="ECO:0000256" key="5">
    <source>
        <dbReference type="ARBA" id="ARBA00022741"/>
    </source>
</evidence>
<dbReference type="FunFam" id="3.40.50.300:FF:000016">
    <property type="entry name" value="Oligopeptide ABC transporter ATP-binding component"/>
    <property type="match status" value="1"/>
</dbReference>
<evidence type="ECO:0000256" key="8">
    <source>
        <dbReference type="SAM" id="MobiDB-lite"/>
    </source>
</evidence>
<proteinExistence type="inferred from homology"/>
<dbReference type="EMBL" id="JACHJT010000002">
    <property type="protein sequence ID" value="MBB4934959.1"/>
    <property type="molecule type" value="Genomic_DNA"/>
</dbReference>
<evidence type="ECO:0000256" key="6">
    <source>
        <dbReference type="ARBA" id="ARBA00022840"/>
    </source>
</evidence>
<keyword evidence="5" id="KW-0547">Nucleotide-binding</keyword>
<dbReference type="PANTHER" id="PTHR43297">
    <property type="entry name" value="OLIGOPEPTIDE TRANSPORT ATP-BINDING PROTEIN APPD"/>
    <property type="match status" value="1"/>
</dbReference>
<dbReference type="CDD" id="cd03257">
    <property type="entry name" value="ABC_NikE_OppD_transporters"/>
    <property type="match status" value="1"/>
</dbReference>
<dbReference type="SMART" id="SM00382">
    <property type="entry name" value="AAA"/>
    <property type="match status" value="1"/>
</dbReference>
<dbReference type="GO" id="GO:0005524">
    <property type="term" value="F:ATP binding"/>
    <property type="evidence" value="ECO:0007669"/>
    <property type="project" value="UniProtKB-KW"/>
</dbReference>
<dbReference type="PROSITE" id="PS00211">
    <property type="entry name" value="ABC_TRANSPORTER_1"/>
    <property type="match status" value="1"/>
</dbReference>
<evidence type="ECO:0000259" key="9">
    <source>
        <dbReference type="PROSITE" id="PS50893"/>
    </source>
</evidence>
<dbReference type="InterPro" id="IPR017871">
    <property type="entry name" value="ABC_transporter-like_CS"/>
</dbReference>
<dbReference type="GO" id="GO:0015833">
    <property type="term" value="P:peptide transport"/>
    <property type="evidence" value="ECO:0007669"/>
    <property type="project" value="InterPro"/>
</dbReference>
<dbReference type="RefSeq" id="WP_184584722.1">
    <property type="nucleotide sequence ID" value="NZ_JACHJT010000002.1"/>
</dbReference>
<protein>
    <submittedName>
        <fullName evidence="10">Oligopeptide/dipeptide ABC transporter ATP-binding protein</fullName>
    </submittedName>
</protein>
<dbReference type="Proteomes" id="UP000523007">
    <property type="component" value="Unassembled WGS sequence"/>
</dbReference>
<gene>
    <name evidence="10" type="ORF">F4561_005853</name>
</gene>
<dbReference type="Gene3D" id="3.40.50.300">
    <property type="entry name" value="P-loop containing nucleotide triphosphate hydrolases"/>
    <property type="match status" value="1"/>
</dbReference>
<dbReference type="Pfam" id="PF00005">
    <property type="entry name" value="ABC_tran"/>
    <property type="match status" value="1"/>
</dbReference>
<evidence type="ECO:0000313" key="11">
    <source>
        <dbReference type="Proteomes" id="UP000523007"/>
    </source>
</evidence>
<keyword evidence="7" id="KW-0472">Membrane</keyword>
<keyword evidence="11" id="KW-1185">Reference proteome</keyword>
<dbReference type="Pfam" id="PF08352">
    <property type="entry name" value="oligo_HPY"/>
    <property type="match status" value="1"/>
</dbReference>
<dbReference type="InterPro" id="IPR050388">
    <property type="entry name" value="ABC_Ni/Peptide_Import"/>
</dbReference>
<sequence>MAEEPLLEVRDLTIQFPSPAGWLTVVDHVSFTVGRNDVVCVVGESGSGKSLTALAVVGLVAAKGGRVTSGSVRFEGRELIGLSNRQLNRVRGDRIGFIFQEPMNSLNPAYTVGEQIAEVVRRHRRVSRATAWQRAVEMLERVGISGAQSRARQYPHQFSGGMRQRVMVAVALACEPQLLIADEPTTALDVTIQARLLELLRELQRDLGMSVLFITHDLGVVADIAREVVVMYAAQVVERAPVAELFQHPRHPYTAGLLDAMPQTALAAGRELAAIPGTVAQPQAWPQGCRFHPRCAHAEATTCAAEPVALTPNDRGSVRCARSAELAEALRRAAVASGGEPIDLEKTGTPEKEEKR</sequence>
<dbReference type="AlphaFoldDB" id="A0A7W7RMZ4"/>
<evidence type="ECO:0000256" key="2">
    <source>
        <dbReference type="ARBA" id="ARBA00005417"/>
    </source>
</evidence>
<evidence type="ECO:0000256" key="4">
    <source>
        <dbReference type="ARBA" id="ARBA00022475"/>
    </source>
</evidence>
<comment type="subcellular location">
    <subcellularLocation>
        <location evidence="1">Cell membrane</location>
        <topology evidence="1">Peripheral membrane protein</topology>
    </subcellularLocation>
</comment>
<dbReference type="InterPro" id="IPR027417">
    <property type="entry name" value="P-loop_NTPase"/>
</dbReference>
<feature type="domain" description="ABC transporter" evidence="9">
    <location>
        <begin position="7"/>
        <end position="258"/>
    </location>
</feature>
<reference evidence="10 11" key="1">
    <citation type="submission" date="2020-08" db="EMBL/GenBank/DDBJ databases">
        <title>Sequencing the genomes of 1000 actinobacteria strains.</title>
        <authorList>
            <person name="Klenk H.-P."/>
        </authorList>
    </citation>
    <scope>NUCLEOTIDE SEQUENCE [LARGE SCALE GENOMIC DNA]</scope>
    <source>
        <strain evidence="10 11">DSM 102030</strain>
    </source>
</reference>
<organism evidence="10 11">
    <name type="scientific">Lipingzhangella halophila</name>
    <dbReference type="NCBI Taxonomy" id="1783352"/>
    <lineage>
        <taxon>Bacteria</taxon>
        <taxon>Bacillati</taxon>
        <taxon>Actinomycetota</taxon>
        <taxon>Actinomycetes</taxon>
        <taxon>Streptosporangiales</taxon>
        <taxon>Nocardiopsidaceae</taxon>
        <taxon>Lipingzhangella</taxon>
    </lineage>
</organism>
<dbReference type="InterPro" id="IPR003593">
    <property type="entry name" value="AAA+_ATPase"/>
</dbReference>
<evidence type="ECO:0000256" key="7">
    <source>
        <dbReference type="ARBA" id="ARBA00023136"/>
    </source>
</evidence>
<name>A0A7W7RMZ4_9ACTN</name>
<dbReference type="GO" id="GO:0016887">
    <property type="term" value="F:ATP hydrolysis activity"/>
    <property type="evidence" value="ECO:0007669"/>
    <property type="project" value="InterPro"/>
</dbReference>
<dbReference type="SUPFAM" id="SSF52540">
    <property type="entry name" value="P-loop containing nucleoside triphosphate hydrolases"/>
    <property type="match status" value="1"/>
</dbReference>
<dbReference type="NCBIfam" id="TIGR01727">
    <property type="entry name" value="oligo_HPY"/>
    <property type="match status" value="1"/>
</dbReference>
<evidence type="ECO:0000313" key="10">
    <source>
        <dbReference type="EMBL" id="MBB4934959.1"/>
    </source>
</evidence>
<evidence type="ECO:0000256" key="1">
    <source>
        <dbReference type="ARBA" id="ARBA00004202"/>
    </source>
</evidence>
<comment type="similarity">
    <text evidence="2">Belongs to the ABC transporter superfamily.</text>
</comment>
<feature type="region of interest" description="Disordered" evidence="8">
    <location>
        <begin position="335"/>
        <end position="356"/>
    </location>
</feature>
<feature type="compositionally biased region" description="Basic and acidic residues" evidence="8">
    <location>
        <begin position="343"/>
        <end position="356"/>
    </location>
</feature>
<keyword evidence="6 10" id="KW-0067">ATP-binding</keyword>
<dbReference type="InterPro" id="IPR003439">
    <property type="entry name" value="ABC_transporter-like_ATP-bd"/>
</dbReference>
<evidence type="ECO:0000256" key="3">
    <source>
        <dbReference type="ARBA" id="ARBA00022448"/>
    </source>
</evidence>
<dbReference type="InterPro" id="IPR013563">
    <property type="entry name" value="Oligopep_ABC_C"/>
</dbReference>